<protein>
    <submittedName>
        <fullName evidence="3">Uncharacterized protein</fullName>
    </submittedName>
</protein>
<feature type="compositionally biased region" description="Basic and acidic residues" evidence="1">
    <location>
        <begin position="96"/>
        <end position="105"/>
    </location>
</feature>
<keyword evidence="2" id="KW-1185">Reference proteome</keyword>
<dbReference type="Proteomes" id="UP000095283">
    <property type="component" value="Unplaced"/>
</dbReference>
<organism evidence="2 3">
    <name type="scientific">Heterorhabditis bacteriophora</name>
    <name type="common">Entomopathogenic nematode worm</name>
    <dbReference type="NCBI Taxonomy" id="37862"/>
    <lineage>
        <taxon>Eukaryota</taxon>
        <taxon>Metazoa</taxon>
        <taxon>Ecdysozoa</taxon>
        <taxon>Nematoda</taxon>
        <taxon>Chromadorea</taxon>
        <taxon>Rhabditida</taxon>
        <taxon>Rhabditina</taxon>
        <taxon>Rhabditomorpha</taxon>
        <taxon>Strongyloidea</taxon>
        <taxon>Heterorhabditidae</taxon>
        <taxon>Heterorhabditis</taxon>
    </lineage>
</organism>
<dbReference type="WBParaSite" id="Hba_17328">
    <property type="protein sequence ID" value="Hba_17328"/>
    <property type="gene ID" value="Hba_17328"/>
</dbReference>
<evidence type="ECO:0000256" key="1">
    <source>
        <dbReference type="SAM" id="MobiDB-lite"/>
    </source>
</evidence>
<feature type="compositionally biased region" description="Basic and acidic residues" evidence="1">
    <location>
        <begin position="58"/>
        <end position="69"/>
    </location>
</feature>
<proteinExistence type="predicted"/>
<feature type="region of interest" description="Disordered" evidence="1">
    <location>
        <begin position="37"/>
        <end position="105"/>
    </location>
</feature>
<sequence>MHELLKKIHLRSPPIGIIESLFFCVLDTDRQRFAERIRRDTSRANPQTFGHEPTPLRYETRQGEPEPCRGRPSPSNARFTRALPPLSLDRSHHSRSLTERQRAKI</sequence>
<name>A0A1I7XI04_HETBA</name>
<reference evidence="3" key="1">
    <citation type="submission" date="2016-11" db="UniProtKB">
        <authorList>
            <consortium name="WormBaseParasite"/>
        </authorList>
    </citation>
    <scope>IDENTIFICATION</scope>
</reference>
<dbReference type="AlphaFoldDB" id="A0A1I7XI04"/>
<evidence type="ECO:0000313" key="2">
    <source>
        <dbReference type="Proteomes" id="UP000095283"/>
    </source>
</evidence>
<evidence type="ECO:0000313" key="3">
    <source>
        <dbReference type="WBParaSite" id="Hba_17328"/>
    </source>
</evidence>
<accession>A0A1I7XI04</accession>